<protein>
    <submittedName>
        <fullName evidence="1">Uncharacterized protein</fullName>
    </submittedName>
</protein>
<sequence length="65" mass="7395">MKISVRFAMPGINPIITDHFEMFFRDMLGKPGHEIKNRNGFGNQLLVFVAVVMEGNKFAVIRVNT</sequence>
<dbReference type="EMBL" id="AP027742">
    <property type="protein sequence ID" value="BDZ75935.1"/>
    <property type="molecule type" value="Genomic_DNA"/>
</dbReference>
<gene>
    <name evidence="1" type="ORF">Lac1_01180</name>
</gene>
<organism evidence="1 2">
    <name type="scientific">Claveliimonas bilis</name>
    <dbReference type="NCBI Taxonomy" id="3028070"/>
    <lineage>
        <taxon>Bacteria</taxon>
        <taxon>Bacillati</taxon>
        <taxon>Bacillota</taxon>
        <taxon>Clostridia</taxon>
        <taxon>Lachnospirales</taxon>
        <taxon>Lachnospiraceae</taxon>
        <taxon>Claveliimonas</taxon>
    </lineage>
</organism>
<name>A0ABN6YU13_9FIRM</name>
<evidence type="ECO:0000313" key="1">
    <source>
        <dbReference type="EMBL" id="BDZ75935.1"/>
    </source>
</evidence>
<reference evidence="2" key="1">
    <citation type="journal article" date="2023" name="Int. J. Syst. Evol. Microbiol.">
        <title>Claveliimonas bilis gen. nov., sp. nov., deoxycholic acid-producing bacteria isolated from human faeces, and reclassification of Sellimonas monacensis Zenner et al. 2021 as Claveliimonas monacensis comb. nov.</title>
        <authorList>
            <person name="Hisatomi A."/>
            <person name="Kastawa N.W.E.P.G."/>
            <person name="Song I."/>
            <person name="Ohkuma M."/>
            <person name="Fukiya S."/>
            <person name="Sakamoto M."/>
        </authorList>
    </citation>
    <scope>NUCLEOTIDE SEQUENCE [LARGE SCALE GENOMIC DNA]</scope>
    <source>
        <strain evidence="2">12BBH14</strain>
    </source>
</reference>
<proteinExistence type="predicted"/>
<evidence type="ECO:0000313" key="2">
    <source>
        <dbReference type="Proteomes" id="UP001305815"/>
    </source>
</evidence>
<dbReference type="Proteomes" id="UP001305815">
    <property type="component" value="Chromosome"/>
</dbReference>
<keyword evidence="2" id="KW-1185">Reference proteome</keyword>
<accession>A0ABN6YU13</accession>